<dbReference type="Pfam" id="PF00010">
    <property type="entry name" value="HLH"/>
    <property type="match status" value="1"/>
</dbReference>
<evidence type="ECO:0000256" key="10">
    <source>
        <dbReference type="ARBA" id="ARBA00083368"/>
    </source>
</evidence>
<comment type="caution">
    <text evidence="14">The sequence shown here is derived from an EMBL/GenBank/DDBJ whole genome shotgun (WGS) entry which is preliminary data.</text>
</comment>
<gene>
    <name evidence="14" type="ORF">UPYG_G00112510</name>
</gene>
<dbReference type="GO" id="GO:0003700">
    <property type="term" value="F:DNA-binding transcription factor activity"/>
    <property type="evidence" value="ECO:0007669"/>
    <property type="project" value="UniProtKB-ARBA"/>
</dbReference>
<evidence type="ECO:0000256" key="6">
    <source>
        <dbReference type="ARBA" id="ARBA00023242"/>
    </source>
</evidence>
<dbReference type="GO" id="GO:0005634">
    <property type="term" value="C:nucleus"/>
    <property type="evidence" value="ECO:0007669"/>
    <property type="project" value="UniProtKB-SubCell"/>
</dbReference>
<evidence type="ECO:0000256" key="12">
    <source>
        <dbReference type="SAM" id="MobiDB-lite"/>
    </source>
</evidence>
<evidence type="ECO:0000313" key="14">
    <source>
        <dbReference type="EMBL" id="KAL0993727.1"/>
    </source>
</evidence>
<keyword evidence="15" id="KW-1185">Reference proteome</keyword>
<organism evidence="14 15">
    <name type="scientific">Umbra pygmaea</name>
    <name type="common">Eastern mudminnow</name>
    <dbReference type="NCBI Taxonomy" id="75934"/>
    <lineage>
        <taxon>Eukaryota</taxon>
        <taxon>Metazoa</taxon>
        <taxon>Chordata</taxon>
        <taxon>Craniata</taxon>
        <taxon>Vertebrata</taxon>
        <taxon>Euteleostomi</taxon>
        <taxon>Actinopterygii</taxon>
        <taxon>Neopterygii</taxon>
        <taxon>Teleostei</taxon>
        <taxon>Protacanthopterygii</taxon>
        <taxon>Esociformes</taxon>
        <taxon>Umbridae</taxon>
        <taxon>Umbra</taxon>
    </lineage>
</organism>
<evidence type="ECO:0000256" key="7">
    <source>
        <dbReference type="ARBA" id="ARBA00057176"/>
    </source>
</evidence>
<feature type="domain" description="BHLH" evidence="13">
    <location>
        <begin position="218"/>
        <end position="269"/>
    </location>
</feature>
<dbReference type="Gene3D" id="4.10.280.10">
    <property type="entry name" value="Helix-loop-helix DNA-binding domain"/>
    <property type="match status" value="1"/>
</dbReference>
<keyword evidence="4" id="KW-0238">DNA-binding</keyword>
<accession>A0ABD0X6X5</accession>
<evidence type="ECO:0000256" key="11">
    <source>
        <dbReference type="SAM" id="Coils"/>
    </source>
</evidence>
<comment type="subcellular location">
    <subcellularLocation>
        <location evidence="1">Nucleus</location>
    </subcellularLocation>
</comment>
<dbReference type="EMBL" id="JAGEUA010000003">
    <property type="protein sequence ID" value="KAL0993727.1"/>
    <property type="molecule type" value="Genomic_DNA"/>
</dbReference>
<feature type="compositionally biased region" description="Acidic residues" evidence="12">
    <location>
        <begin position="332"/>
        <end position="345"/>
    </location>
</feature>
<evidence type="ECO:0000256" key="8">
    <source>
        <dbReference type="ARBA" id="ARBA00062701"/>
    </source>
</evidence>
<dbReference type="GO" id="GO:0003677">
    <property type="term" value="F:DNA binding"/>
    <property type="evidence" value="ECO:0007669"/>
    <property type="project" value="UniProtKB-KW"/>
</dbReference>
<evidence type="ECO:0000313" key="15">
    <source>
        <dbReference type="Proteomes" id="UP001557470"/>
    </source>
</evidence>
<keyword evidence="3" id="KW-0805">Transcription regulation</keyword>
<dbReference type="InterPro" id="IPR036638">
    <property type="entry name" value="HLH_DNA-bd_sf"/>
</dbReference>
<feature type="compositionally biased region" description="Low complexity" evidence="12">
    <location>
        <begin position="346"/>
        <end position="359"/>
    </location>
</feature>
<dbReference type="PANTHER" id="PTHR11969:SF96">
    <property type="entry name" value="MAX NETWORK TRANSCRIPTIONAL REPRESSOR B"/>
    <property type="match status" value="1"/>
</dbReference>
<name>A0ABD0X6X5_UMBPY</name>
<reference evidence="14 15" key="1">
    <citation type="submission" date="2024-06" db="EMBL/GenBank/DDBJ databases">
        <authorList>
            <person name="Pan Q."/>
            <person name="Wen M."/>
            <person name="Jouanno E."/>
            <person name="Zahm M."/>
            <person name="Klopp C."/>
            <person name="Cabau C."/>
            <person name="Louis A."/>
            <person name="Berthelot C."/>
            <person name="Parey E."/>
            <person name="Roest Crollius H."/>
            <person name="Montfort J."/>
            <person name="Robinson-Rechavi M."/>
            <person name="Bouchez O."/>
            <person name="Lampietro C."/>
            <person name="Lopez Roques C."/>
            <person name="Donnadieu C."/>
            <person name="Postlethwait J."/>
            <person name="Bobe J."/>
            <person name="Verreycken H."/>
            <person name="Guiguen Y."/>
        </authorList>
    </citation>
    <scope>NUCLEOTIDE SEQUENCE [LARGE SCALE GENOMIC DNA]</scope>
    <source>
        <strain evidence="14">Up_M1</strain>
        <tissue evidence="14">Testis</tissue>
    </source>
</reference>
<proteinExistence type="predicted"/>
<sequence>MSIDTLLEAARYLEWQAQQQQITREEERHIHRLETVSRRSEVLNCSEPPIRFSCVTFGDESPQCFQRLSPPARPPPPTLPPPPVSIAVIPMVPVVTATPSVPPLPVIMPIAAAASSLQPGVSHAINGGSSPSQLQPIQHQLVAQVKTETDSVTAQTSGSPSQMQSTIHIPYPSSIITTTTTQHALYQQQAIPTLPRPNGTIMEDIRGLDGKRRPGGAGTREVHNKLEKNRRAHLKECFDTLKKNVPNVDEKKTSNLSVLRSALRYIQTLKRKEKEYEHEMERLAREKISMQQRLAELKKELSQCMDIMEIDRLLRQTVQPEDDQASTSTASEGEDNFDQEVDEDLSPSLLLPPQSHCPHPTGPVTPLPSLVHHKQGP</sequence>
<dbReference type="AlphaFoldDB" id="A0ABD0X6X5"/>
<evidence type="ECO:0000256" key="1">
    <source>
        <dbReference type="ARBA" id="ARBA00004123"/>
    </source>
</evidence>
<evidence type="ECO:0000256" key="3">
    <source>
        <dbReference type="ARBA" id="ARBA00023015"/>
    </source>
</evidence>
<comment type="subunit">
    <text evidence="8">Efficient DNA binding requires dimerization with another bHLH protein. Binds DNA as a homodimer or a heterodimer with MAX.</text>
</comment>
<dbReference type="PANTHER" id="PTHR11969">
    <property type="entry name" value="MAX DIMERIZATION, MAD"/>
    <property type="match status" value="1"/>
</dbReference>
<dbReference type="FunFam" id="4.10.280.10:FF:000034">
    <property type="entry name" value="MAX network transcriptional repressor"/>
    <property type="match status" value="1"/>
</dbReference>
<evidence type="ECO:0000256" key="2">
    <source>
        <dbReference type="ARBA" id="ARBA00022491"/>
    </source>
</evidence>
<dbReference type="InterPro" id="IPR011598">
    <property type="entry name" value="bHLH_dom"/>
</dbReference>
<keyword evidence="11" id="KW-0175">Coiled coil</keyword>
<comment type="function">
    <text evidence="7">Binds DNA as a heterodimer with MAX and represses transcription. Binds to the canonical E box sequence 5'-CACGTG-3' and, with higher affinity, to 5'-CACGCG-3'.</text>
</comment>
<dbReference type="SMART" id="SM00353">
    <property type="entry name" value="HLH"/>
    <property type="match status" value="1"/>
</dbReference>
<evidence type="ECO:0000259" key="13">
    <source>
        <dbReference type="PROSITE" id="PS50888"/>
    </source>
</evidence>
<dbReference type="PROSITE" id="PS50888">
    <property type="entry name" value="BHLH"/>
    <property type="match status" value="1"/>
</dbReference>
<feature type="coiled-coil region" evidence="11">
    <location>
        <begin position="259"/>
        <end position="300"/>
    </location>
</feature>
<protein>
    <recommendedName>
        <fullName evidence="9">Max-binding protein MNT</fullName>
    </recommendedName>
    <alternativeName>
        <fullName evidence="10">Myc antagonist MNT</fullName>
    </alternativeName>
</protein>
<evidence type="ECO:0000256" key="4">
    <source>
        <dbReference type="ARBA" id="ARBA00023125"/>
    </source>
</evidence>
<evidence type="ECO:0000256" key="9">
    <source>
        <dbReference type="ARBA" id="ARBA00070444"/>
    </source>
</evidence>
<dbReference type="Proteomes" id="UP001557470">
    <property type="component" value="Unassembled WGS sequence"/>
</dbReference>
<dbReference type="SUPFAM" id="SSF47459">
    <property type="entry name" value="HLH, helix-loop-helix DNA-binding domain"/>
    <property type="match status" value="1"/>
</dbReference>
<dbReference type="CDD" id="cd11402">
    <property type="entry name" value="bHLHzip_Mnt"/>
    <property type="match status" value="1"/>
</dbReference>
<evidence type="ECO:0000256" key="5">
    <source>
        <dbReference type="ARBA" id="ARBA00023163"/>
    </source>
</evidence>
<keyword evidence="2" id="KW-0678">Repressor</keyword>
<keyword evidence="6" id="KW-0539">Nucleus</keyword>
<feature type="region of interest" description="Disordered" evidence="12">
    <location>
        <begin position="315"/>
        <end position="377"/>
    </location>
</feature>
<keyword evidence="5" id="KW-0804">Transcription</keyword>